<keyword evidence="2" id="KW-1185">Reference proteome</keyword>
<accession>A0AAD4YP48</accession>
<dbReference type="Proteomes" id="UP001054821">
    <property type="component" value="Chromosome 7"/>
</dbReference>
<protein>
    <recommendedName>
        <fullName evidence="3">Transposable element protein</fullName>
    </recommendedName>
</protein>
<name>A0AAD4YP48_PRUDU</name>
<dbReference type="AlphaFoldDB" id="A0AAD4YP48"/>
<sequence length="125" mass="14387">MGLLHLSKKRHRFLALFTSDTKSCSDWCLLDLEALDEKRAQAERRTVLYHKIVAQAYNRTVNPRAFKQGDLVLKVVKYVRRQVSGPSKFAPQWEGPYAVKEVYNIGYYRLVSVKEGTLTDPINGK</sequence>
<evidence type="ECO:0000313" key="2">
    <source>
        <dbReference type="Proteomes" id="UP001054821"/>
    </source>
</evidence>
<gene>
    <name evidence="1" type="ORF">L3X38_036994</name>
</gene>
<evidence type="ECO:0000313" key="1">
    <source>
        <dbReference type="EMBL" id="KAI5317287.1"/>
    </source>
</evidence>
<dbReference type="EMBL" id="JAJFAZ020000007">
    <property type="protein sequence ID" value="KAI5317287.1"/>
    <property type="molecule type" value="Genomic_DNA"/>
</dbReference>
<organism evidence="1 2">
    <name type="scientific">Prunus dulcis</name>
    <name type="common">Almond</name>
    <name type="synonym">Amygdalus dulcis</name>
    <dbReference type="NCBI Taxonomy" id="3755"/>
    <lineage>
        <taxon>Eukaryota</taxon>
        <taxon>Viridiplantae</taxon>
        <taxon>Streptophyta</taxon>
        <taxon>Embryophyta</taxon>
        <taxon>Tracheophyta</taxon>
        <taxon>Spermatophyta</taxon>
        <taxon>Magnoliopsida</taxon>
        <taxon>eudicotyledons</taxon>
        <taxon>Gunneridae</taxon>
        <taxon>Pentapetalae</taxon>
        <taxon>rosids</taxon>
        <taxon>fabids</taxon>
        <taxon>Rosales</taxon>
        <taxon>Rosaceae</taxon>
        <taxon>Amygdaloideae</taxon>
        <taxon>Amygdaleae</taxon>
        <taxon>Prunus</taxon>
    </lineage>
</organism>
<reference evidence="1 2" key="1">
    <citation type="journal article" date="2022" name="G3 (Bethesda)">
        <title>Whole-genome sequence and methylome profiling of the almond [Prunus dulcis (Mill.) D.A. Webb] cultivar 'Nonpareil'.</title>
        <authorList>
            <person name="D'Amico-Willman K.M."/>
            <person name="Ouma W.Z."/>
            <person name="Meulia T."/>
            <person name="Sideli G.M."/>
            <person name="Gradziel T.M."/>
            <person name="Fresnedo-Ramirez J."/>
        </authorList>
    </citation>
    <scope>NUCLEOTIDE SEQUENCE [LARGE SCALE GENOMIC DNA]</scope>
    <source>
        <strain evidence="1">Clone GOH B32 T37-40</strain>
    </source>
</reference>
<comment type="caution">
    <text evidence="1">The sequence shown here is derived from an EMBL/GenBank/DDBJ whole genome shotgun (WGS) entry which is preliminary data.</text>
</comment>
<proteinExistence type="predicted"/>
<evidence type="ECO:0008006" key="3">
    <source>
        <dbReference type="Google" id="ProtNLM"/>
    </source>
</evidence>